<dbReference type="PROSITE" id="PS51318">
    <property type="entry name" value="TAT"/>
    <property type="match status" value="1"/>
</dbReference>
<keyword evidence="1" id="KW-0732">Signal</keyword>
<evidence type="ECO:0008006" key="4">
    <source>
        <dbReference type="Google" id="ProtNLM"/>
    </source>
</evidence>
<accession>A0ABT0FG12</accession>
<dbReference type="Proteomes" id="UP001300096">
    <property type="component" value="Unassembled WGS sequence"/>
</dbReference>
<evidence type="ECO:0000256" key="1">
    <source>
        <dbReference type="SAM" id="SignalP"/>
    </source>
</evidence>
<feature type="chain" id="PRO_5047371120" description="DUF3558 domain-containing protein" evidence="1">
    <location>
        <begin position="35"/>
        <end position="224"/>
    </location>
</feature>
<dbReference type="InterPro" id="IPR006311">
    <property type="entry name" value="TAT_signal"/>
</dbReference>
<protein>
    <recommendedName>
        <fullName evidence="4">DUF3558 domain-containing protein</fullName>
    </recommendedName>
</protein>
<dbReference type="EMBL" id="JAHWXN010000001">
    <property type="protein sequence ID" value="MCK2037010.1"/>
    <property type="molecule type" value="Genomic_DNA"/>
</dbReference>
<evidence type="ECO:0000313" key="2">
    <source>
        <dbReference type="EMBL" id="MCK2037010.1"/>
    </source>
</evidence>
<comment type="caution">
    <text evidence="2">The sequence shown here is derived from an EMBL/GenBank/DDBJ whole genome shotgun (WGS) entry which is preliminary data.</text>
</comment>
<sequence>MTASPTLSVMSTSQRRLILASASLAGLLALSACATGPGGSPAPTSTTVSSDQLLESAKPGLPNGRVIATGTVMDVAGDVQLCLGAVAESYPPQCSGIPLDDWTWDGVDGSETSGDVTWGTYAVYGTYDGERYLTTDPPIMLALYDPIRPEDPTGGVDGTTSEAELTTIQDEIAARLGQDALSISTERGYVWLQVVWDDGTIQDAADAEFGDDVVVVTSALREID</sequence>
<keyword evidence="3" id="KW-1185">Reference proteome</keyword>
<name>A0ABT0FG12_9MICO</name>
<organism evidence="2 3">
    <name type="scientific">Microbacterium croceum</name>
    <dbReference type="NCBI Taxonomy" id="2851645"/>
    <lineage>
        <taxon>Bacteria</taxon>
        <taxon>Bacillati</taxon>
        <taxon>Actinomycetota</taxon>
        <taxon>Actinomycetes</taxon>
        <taxon>Micrococcales</taxon>
        <taxon>Microbacteriaceae</taxon>
        <taxon>Microbacterium</taxon>
    </lineage>
</organism>
<reference evidence="2 3" key="1">
    <citation type="submission" date="2021-06" db="EMBL/GenBank/DDBJ databases">
        <title>Genome-based taxonomic framework of Microbacterium strains isolated from marine environment, the description of four new species and reclassification of four preexisting species.</title>
        <authorList>
            <person name="Lee S.D."/>
            <person name="Kim S.-M."/>
            <person name="Byeon Y.-S."/>
            <person name="Yang H.L."/>
            <person name="Kim I.S."/>
        </authorList>
    </citation>
    <scope>NUCLEOTIDE SEQUENCE [LARGE SCALE GENOMIC DNA]</scope>
    <source>
        <strain evidence="2 3">SSW1-49</strain>
    </source>
</reference>
<feature type="signal peptide" evidence="1">
    <location>
        <begin position="1"/>
        <end position="34"/>
    </location>
</feature>
<proteinExistence type="predicted"/>
<evidence type="ECO:0000313" key="3">
    <source>
        <dbReference type="Proteomes" id="UP001300096"/>
    </source>
</evidence>
<gene>
    <name evidence="2" type="ORF">KZC51_12800</name>
</gene>